<proteinExistence type="predicted"/>
<sequence>MNTLKVFFVFYVLYITTFFFNPCFCGEENDSLGSSDYSDQSVSTLKSIDSVVEKKKRKKRVAIALLSSGIVASILGVLYCMYRLPNRGRYNWTRSFDFLYPNKQREFEQPDGEKPTTSTEYAEPLGINKVNIKGKLKENTNEADIPLKRFNAFMDNVKVAAKHHFNDLSNEQQQYLINDYDYIRKIVQTLDENRNANISRMQEDMAVLNVEHFLKEQYQQNVDIKL</sequence>
<feature type="transmembrane region" description="Helical" evidence="1">
    <location>
        <begin position="6"/>
        <end position="24"/>
    </location>
</feature>
<dbReference type="Proteomes" id="UP000507536">
    <property type="component" value="Chromosome 14"/>
</dbReference>
<evidence type="ECO:0000313" key="2">
    <source>
        <dbReference type="EMBL" id="SCM24321.1"/>
    </source>
</evidence>
<name>A0A1C6YLP3_PLACE</name>
<keyword evidence="1" id="KW-0812">Transmembrane</keyword>
<protein>
    <submittedName>
        <fullName evidence="2">Early transcribed membrane protein</fullName>
    </submittedName>
</protein>
<dbReference type="EMBL" id="LT608194">
    <property type="protein sequence ID" value="SCM24321.1"/>
    <property type="molecule type" value="Genomic_DNA"/>
</dbReference>
<keyword evidence="1" id="KW-1133">Transmembrane helix</keyword>
<gene>
    <name evidence="2" type="primary">UIS3</name>
    <name evidence="2" type="ORF">PCHDS_000422200</name>
</gene>
<dbReference type="InterPro" id="IPR021626">
    <property type="entry name" value="PfUIS3"/>
</dbReference>
<evidence type="ECO:0000256" key="1">
    <source>
        <dbReference type="SAM" id="Phobius"/>
    </source>
</evidence>
<accession>A0A1C6YLP3</accession>
<organism evidence="2 3">
    <name type="scientific">Plasmodium chabaudi adami</name>
    <dbReference type="NCBI Taxonomy" id="5826"/>
    <lineage>
        <taxon>Eukaryota</taxon>
        <taxon>Sar</taxon>
        <taxon>Alveolata</taxon>
        <taxon>Apicomplexa</taxon>
        <taxon>Aconoidasida</taxon>
        <taxon>Haemosporida</taxon>
        <taxon>Plasmodiidae</taxon>
        <taxon>Plasmodium</taxon>
        <taxon>Plasmodium (Vinckeia)</taxon>
    </lineage>
</organism>
<dbReference type="Pfam" id="PF11567">
    <property type="entry name" value="PfUIS3"/>
    <property type="match status" value="1"/>
</dbReference>
<dbReference type="AlphaFoldDB" id="A0A1C6YLP3"/>
<dbReference type="Pfam" id="PF09716">
    <property type="entry name" value="ETRAMP"/>
    <property type="match status" value="1"/>
</dbReference>
<feature type="transmembrane region" description="Helical" evidence="1">
    <location>
        <begin position="61"/>
        <end position="84"/>
    </location>
</feature>
<evidence type="ECO:0000313" key="3">
    <source>
        <dbReference type="Proteomes" id="UP000507536"/>
    </source>
</evidence>
<reference evidence="2 3" key="1">
    <citation type="submission" date="2016-08" db="EMBL/GenBank/DDBJ databases">
        <authorList>
            <consortium name="Pathogen Informatics"/>
        </authorList>
    </citation>
    <scope>NUCLEOTIDE SEQUENCE [LARGE SCALE GENOMIC DNA]</scope>
    <source>
        <strain evidence="2 3">DS</strain>
    </source>
</reference>
<keyword evidence="1" id="KW-0472">Membrane</keyword>
<dbReference type="Gene3D" id="1.20.58.1330">
    <property type="entry name" value="Plasmodium falciparum UIS3 membrane protein"/>
    <property type="match status" value="1"/>
</dbReference>
<dbReference type="InterPro" id="IPR038403">
    <property type="entry name" value="PfUIS3_sf"/>
</dbReference>